<proteinExistence type="predicted"/>
<feature type="compositionally biased region" description="Basic residues" evidence="1">
    <location>
        <begin position="204"/>
        <end position="214"/>
    </location>
</feature>
<dbReference type="Proteomes" id="UP000217199">
    <property type="component" value="Unassembled WGS sequence"/>
</dbReference>
<name>A0A286UMT4_9AGAM</name>
<organism evidence="2 3">
    <name type="scientific">Pyrrhoderma noxium</name>
    <dbReference type="NCBI Taxonomy" id="2282107"/>
    <lineage>
        <taxon>Eukaryota</taxon>
        <taxon>Fungi</taxon>
        <taxon>Dikarya</taxon>
        <taxon>Basidiomycota</taxon>
        <taxon>Agaricomycotina</taxon>
        <taxon>Agaricomycetes</taxon>
        <taxon>Hymenochaetales</taxon>
        <taxon>Hymenochaetaceae</taxon>
        <taxon>Pyrrhoderma</taxon>
    </lineage>
</organism>
<dbReference type="InParanoid" id="A0A286UMT4"/>
<dbReference type="EMBL" id="NBII01000003">
    <property type="protein sequence ID" value="PAV20921.1"/>
    <property type="molecule type" value="Genomic_DNA"/>
</dbReference>
<evidence type="ECO:0000313" key="3">
    <source>
        <dbReference type="Proteomes" id="UP000217199"/>
    </source>
</evidence>
<sequence length="504" mass="55396">MRFRLATKPPLRPLRAWFDIPDNESDIDVLSLKSQICSRIPQLNDEDGSVPVPEELVLSLDDFELLEDSNVRVIKENEVVCIKKKLIGVRKRKAEYQAETPQKKPRVVRKPTKPQPSPSTSSDSHASSSSGESTSEESSSSDSSSESESESENESSSDSDSSESSESSIEVQSSKPNQTNAKPPLQTVYPSVPPGQGKTSTRNRNARRRAKRIHDKLQDIQEQIAEAAVPSGSANAIPLGPRPTESNNNTTRTTVQTEHVQVQQGGSVSPDKGKEGVSTLKNKNKKKGFKKAMEGIIPEKIVFTATGETSVGPTETTTPRVAEVPYQRLVTPSEKQALGLLPPNMFVTSVEVEGNSWNKKKKKEQRNTYGYDADDDSQLIHLNYGEFEDNVKGVDWDDIERKWDSLSIIMDVSSLKTGTLVGWKALDINPSTCTPEIMVHIARIKEIKNGSITFATLLRPGSGEVGFGAYDDENPYGDSNSGEILADDEFITVDDFAKLQCRAI</sequence>
<comment type="caution">
    <text evidence="2">The sequence shown here is derived from an EMBL/GenBank/DDBJ whole genome shotgun (WGS) entry which is preliminary data.</text>
</comment>
<evidence type="ECO:0000313" key="2">
    <source>
        <dbReference type="EMBL" id="PAV20921.1"/>
    </source>
</evidence>
<feature type="compositionally biased region" description="Low complexity" evidence="1">
    <location>
        <begin position="247"/>
        <end position="264"/>
    </location>
</feature>
<feature type="compositionally biased region" description="Low complexity" evidence="1">
    <location>
        <begin position="118"/>
        <end position="144"/>
    </location>
</feature>
<feature type="compositionally biased region" description="Acidic residues" evidence="1">
    <location>
        <begin position="145"/>
        <end position="163"/>
    </location>
</feature>
<feature type="region of interest" description="Disordered" evidence="1">
    <location>
        <begin position="92"/>
        <end position="279"/>
    </location>
</feature>
<protein>
    <recommendedName>
        <fullName evidence="4">Coilin</fullName>
    </recommendedName>
</protein>
<gene>
    <name evidence="2" type="ORF">PNOK_0354800</name>
</gene>
<reference evidence="2 3" key="1">
    <citation type="journal article" date="2017" name="Mol. Ecol.">
        <title>Comparative and population genomic landscape of Phellinus noxius: A hypervariable fungus causing root rot in trees.</title>
        <authorList>
            <person name="Chung C.L."/>
            <person name="Lee T.J."/>
            <person name="Akiba M."/>
            <person name="Lee H.H."/>
            <person name="Kuo T.H."/>
            <person name="Liu D."/>
            <person name="Ke H.M."/>
            <person name="Yokoi T."/>
            <person name="Roa M.B."/>
            <person name="Lu M.J."/>
            <person name="Chang Y.Y."/>
            <person name="Ann P.J."/>
            <person name="Tsai J.N."/>
            <person name="Chen C.Y."/>
            <person name="Tzean S.S."/>
            <person name="Ota Y."/>
            <person name="Hattori T."/>
            <person name="Sahashi N."/>
            <person name="Liou R.F."/>
            <person name="Kikuchi T."/>
            <person name="Tsai I.J."/>
        </authorList>
    </citation>
    <scope>NUCLEOTIDE SEQUENCE [LARGE SCALE GENOMIC DNA]</scope>
    <source>
        <strain evidence="2 3">FFPRI411160</strain>
    </source>
</reference>
<accession>A0A286UMT4</accession>
<evidence type="ECO:0000256" key="1">
    <source>
        <dbReference type="SAM" id="MobiDB-lite"/>
    </source>
</evidence>
<dbReference type="AlphaFoldDB" id="A0A286UMT4"/>
<evidence type="ECO:0008006" key="4">
    <source>
        <dbReference type="Google" id="ProtNLM"/>
    </source>
</evidence>
<feature type="compositionally biased region" description="Low complexity" evidence="1">
    <location>
        <begin position="164"/>
        <end position="174"/>
    </location>
</feature>
<feature type="compositionally biased region" description="Basic residues" evidence="1">
    <location>
        <begin position="103"/>
        <end position="112"/>
    </location>
</feature>
<dbReference type="STRING" id="2282107.A0A286UMT4"/>
<dbReference type="OrthoDB" id="74813at2759"/>
<keyword evidence="3" id="KW-1185">Reference proteome</keyword>